<accession>A0ACC3A1R6</accession>
<dbReference type="EMBL" id="JAPDRQ010000133">
    <property type="protein sequence ID" value="KAJ9654055.1"/>
    <property type="molecule type" value="Genomic_DNA"/>
</dbReference>
<name>A0ACC3A1R6_9EURO</name>
<dbReference type="Proteomes" id="UP001172386">
    <property type="component" value="Unassembled WGS sequence"/>
</dbReference>
<comment type="caution">
    <text evidence="1">The sequence shown here is derived from an EMBL/GenBank/DDBJ whole genome shotgun (WGS) entry which is preliminary data.</text>
</comment>
<gene>
    <name evidence="1" type="ORF">H2198_006854</name>
</gene>
<reference evidence="1" key="1">
    <citation type="submission" date="2022-10" db="EMBL/GenBank/DDBJ databases">
        <title>Culturing micro-colonial fungi from biological soil crusts in the Mojave desert and describing Neophaeococcomyces mojavensis, and introducing the new genera and species Taxawa tesnikishii.</title>
        <authorList>
            <person name="Kurbessoian T."/>
            <person name="Stajich J.E."/>
        </authorList>
    </citation>
    <scope>NUCLEOTIDE SEQUENCE</scope>
    <source>
        <strain evidence="1">JES_112</strain>
    </source>
</reference>
<proteinExistence type="predicted"/>
<protein>
    <submittedName>
        <fullName evidence="1">Uncharacterized protein</fullName>
    </submittedName>
</protein>
<sequence>MSDNQTRHHHNASVSSSTPTNVFDPESEDSDVSNPDNDIASAFSLPINLPPAPSKQALENPATISAHLRELERVEDHNVRKHSRLKEKRKRKDERIARKRALQDERIKAIMDARARRDSRINLRREREDIAFTRFYETLEEEETRLRQRLKRLKRGLPLDDSTPVGRSVSVNSTPSMSSGGPAYSTVPPPAKRHQASHPSQTEYGLQARAQDTTPYAPPPSSQPSYQFYPSSHQHPSPSGHYHPGSAYPPAASPPILQVSRGDHTRQDLPSYAPNGQRGSPHLSTAPPQSSTPNIVPSRHPSTSYDTRPPPPPMSSGFATVNQPSSSAFAAVNSRSTETPPAAAPAVSTTIHAPEQRPTFAEQTPSRGPPSEDKSSTGGNGSSKRTPSTTHPYQMSEAFANRHHHCERTDSLNRGIWTWYGHNGTQDNPTTTPTEMYLKCNHENCGRIDWRTVHGLQCHIVKNHEQPKGTIGSLEKALERYGVPVSHIEEIEKREGLGAGGTMADPKNTKIKSRMRDSGDRRDFVRRDHSANLQRSHPSHESDSPTVTPMSKLGHSATVQHRGERGPAEGTVHTPLNADKLSTIRPTNSFTTINSSWQGVNSTPVRPLGMSDHEPKIVQAQLPKDNTPITQRPPSSSAQAPFWPSWQAPTENHKVIPQASPMTTPSAHQQPILYEPTVVNHEKPSAQPGNHIGKEETRPAKILVGGDTNADQKIDSAEKKESSTTTISEIGKPALQISEVAQNAQDTPMTGVSDSNDVEKTNAEPAAAVEQESEPPTTKEPAQEAAVADTTLNEPVDSSAKNVDGTVPTDEPPQKADHVTAPADNTEEEPKAVLKPPEPAHKRVVPSRRESRRSSTATAAANRVNTERVKEEDNETISTANTASKADSVDDDSDSITVAPKPVVDRQKERDRGKEAPRRHPNGRFVRKEKR</sequence>
<organism evidence="1 2">
    <name type="scientific">Neophaeococcomyces mojaviensis</name>
    <dbReference type="NCBI Taxonomy" id="3383035"/>
    <lineage>
        <taxon>Eukaryota</taxon>
        <taxon>Fungi</taxon>
        <taxon>Dikarya</taxon>
        <taxon>Ascomycota</taxon>
        <taxon>Pezizomycotina</taxon>
        <taxon>Eurotiomycetes</taxon>
        <taxon>Chaetothyriomycetidae</taxon>
        <taxon>Chaetothyriales</taxon>
        <taxon>Chaetothyriales incertae sedis</taxon>
        <taxon>Neophaeococcomyces</taxon>
    </lineage>
</organism>
<keyword evidence="2" id="KW-1185">Reference proteome</keyword>
<evidence type="ECO:0000313" key="2">
    <source>
        <dbReference type="Proteomes" id="UP001172386"/>
    </source>
</evidence>
<evidence type="ECO:0000313" key="1">
    <source>
        <dbReference type="EMBL" id="KAJ9654055.1"/>
    </source>
</evidence>